<dbReference type="Proteomes" id="UP000004892">
    <property type="component" value="Unassembled WGS sequence"/>
</dbReference>
<evidence type="ECO:0000313" key="2">
    <source>
        <dbReference type="EMBL" id="EHP45290.1"/>
    </source>
</evidence>
<protein>
    <recommendedName>
        <fullName evidence="1">SecDF P1 head subdomain domain-containing protein</fullName>
    </recommendedName>
</protein>
<gene>
    <name evidence="2" type="ORF">HMPREF9449_02931</name>
</gene>
<keyword evidence="3" id="KW-1185">Reference proteome</keyword>
<reference evidence="2 3" key="1">
    <citation type="submission" date="2012-01" db="EMBL/GenBank/DDBJ databases">
        <title>The Genome Sequence of Odoribacter laneus YIT 12061.</title>
        <authorList>
            <consortium name="The Broad Institute Genome Sequencing Platform"/>
            <person name="Earl A."/>
            <person name="Ward D."/>
            <person name="Feldgarden M."/>
            <person name="Gevers D."/>
            <person name="Morotomi M."/>
            <person name="Young S.K."/>
            <person name="Zeng Q."/>
            <person name="Gargeya S."/>
            <person name="Fitzgerald M."/>
            <person name="Haas B."/>
            <person name="Abouelleil A."/>
            <person name="Alvarado L."/>
            <person name="Arachchi H.M."/>
            <person name="Berlin A."/>
            <person name="Chapman S.B."/>
            <person name="Gearin G."/>
            <person name="Goldberg J."/>
            <person name="Griggs A."/>
            <person name="Gujja S."/>
            <person name="Hansen M."/>
            <person name="Heiman D."/>
            <person name="Howarth C."/>
            <person name="Larimer J."/>
            <person name="Lui A."/>
            <person name="MacDonald P.J.P."/>
            <person name="McCowen C."/>
            <person name="Montmayeur A."/>
            <person name="Murphy C."/>
            <person name="Neiman D."/>
            <person name="Pearson M."/>
            <person name="Priest M."/>
            <person name="Roberts A."/>
            <person name="Saif S."/>
            <person name="Shea T."/>
            <person name="Sisk P."/>
            <person name="Stolte C."/>
            <person name="Sykes S."/>
            <person name="Wortman J."/>
            <person name="Nusbaum C."/>
            <person name="Birren B."/>
        </authorList>
    </citation>
    <scope>NUCLEOTIDE SEQUENCE [LARGE SCALE GENOMIC DNA]</scope>
    <source>
        <strain evidence="2 3">YIT 12061</strain>
    </source>
</reference>
<organism evidence="2 3">
    <name type="scientific">Odoribacter laneus YIT 12061</name>
    <dbReference type="NCBI Taxonomy" id="742817"/>
    <lineage>
        <taxon>Bacteria</taxon>
        <taxon>Pseudomonadati</taxon>
        <taxon>Bacteroidota</taxon>
        <taxon>Bacteroidia</taxon>
        <taxon>Bacteroidales</taxon>
        <taxon>Odoribacteraceae</taxon>
        <taxon>Odoribacter</taxon>
    </lineage>
</organism>
<dbReference type="HOGENOM" id="CLU_908627_0_0_10"/>
<name>H1DKZ5_9BACT</name>
<proteinExistence type="predicted"/>
<feature type="domain" description="SecDF P1 head subdomain" evidence="1">
    <location>
        <begin position="67"/>
        <end position="106"/>
    </location>
</feature>
<dbReference type="EMBL" id="ADMC01000033">
    <property type="protein sequence ID" value="EHP45290.1"/>
    <property type="molecule type" value="Genomic_DNA"/>
</dbReference>
<dbReference type="AlphaFoldDB" id="H1DKZ5"/>
<sequence length="306" mass="35383">MVAITGCHTLKKVYVDGWYTVSSRDRIVSEPFITVRDFAELRLDSAPDPNGRMIYGIIGHVREDKVQLWADVTEKSIGKTIAFVFEGQIITQPMVNARIESGSFSIFLPPRSPGDIKQIFRKLSEEIEKNKQDTTSVDWERFHHLFDAWVQNYRTNSLTQLSSNTSDASKLEQYPQLLQMGKKIVPGIIVRLSDRNLFFALTLYDALQDVDSLKSFDYSKGEQFRAQETVRKYLEAMLQRKKRIFHSDSEKIQGMENLAIKYGWGIGTLLGAKRKRFLIYKYGLRNYSGISKKFWSVEWNFYSIGV</sequence>
<dbReference type="PATRIC" id="fig|742817.3.peg.3137"/>
<evidence type="ECO:0000313" key="3">
    <source>
        <dbReference type="Proteomes" id="UP000004892"/>
    </source>
</evidence>
<dbReference type="eggNOG" id="ENOG5030JXZ">
    <property type="taxonomic scope" value="Bacteria"/>
</dbReference>
<dbReference type="InterPro" id="IPR054384">
    <property type="entry name" value="SecDF_P1_head"/>
</dbReference>
<accession>H1DKZ5</accession>
<comment type="caution">
    <text evidence="2">The sequence shown here is derived from an EMBL/GenBank/DDBJ whole genome shotgun (WGS) entry which is preliminary data.</text>
</comment>
<dbReference type="Gene3D" id="3.30.1360.200">
    <property type="match status" value="1"/>
</dbReference>
<dbReference type="Pfam" id="PF22599">
    <property type="entry name" value="SecDF_P1_head"/>
    <property type="match status" value="1"/>
</dbReference>
<evidence type="ECO:0000259" key="1">
    <source>
        <dbReference type="Pfam" id="PF22599"/>
    </source>
</evidence>
<dbReference type="STRING" id="742817.HMPREF9449_02931"/>